<dbReference type="OrthoDB" id="8068221at2"/>
<name>A0A1H7YR76_9HYPH</name>
<sequence length="93" mass="10686">MNTGLAADIIVALDRHPNATDIIRAKVLEITDHRYALPEIRETYLREGHSDWLAWAYAVGSRAMYKQARNYLFDYFKNVSDKNGIIAEIIESD</sequence>
<reference evidence="2" key="1">
    <citation type="submission" date="2016-10" db="EMBL/GenBank/DDBJ databases">
        <authorList>
            <person name="Varghese N."/>
            <person name="Submissions S."/>
        </authorList>
    </citation>
    <scope>NUCLEOTIDE SEQUENCE [LARGE SCALE GENOMIC DNA]</scope>
    <source>
        <strain evidence="2">LMG 26383,CCUG 61248,R- 45681</strain>
    </source>
</reference>
<evidence type="ECO:0000313" key="1">
    <source>
        <dbReference type="EMBL" id="SEM48473.1"/>
    </source>
</evidence>
<dbReference type="RefSeq" id="WP_091841964.1">
    <property type="nucleotide sequence ID" value="NZ_FOAN01000012.1"/>
</dbReference>
<accession>A0A1H7YR76</accession>
<evidence type="ECO:0000313" key="2">
    <source>
        <dbReference type="Proteomes" id="UP000199664"/>
    </source>
</evidence>
<dbReference type="EMBL" id="FOAN01000012">
    <property type="protein sequence ID" value="SEM48473.1"/>
    <property type="molecule type" value="Genomic_DNA"/>
</dbReference>
<dbReference type="Proteomes" id="UP000199664">
    <property type="component" value="Unassembled WGS sequence"/>
</dbReference>
<protein>
    <submittedName>
        <fullName evidence="1">Uncharacterized protein</fullName>
    </submittedName>
</protein>
<proteinExistence type="predicted"/>
<keyword evidence="2" id="KW-1185">Reference proteome</keyword>
<dbReference type="STRING" id="1036779.SAMN04515666_11273"/>
<dbReference type="AlphaFoldDB" id="A0A1H7YR76"/>
<gene>
    <name evidence="1" type="ORF">SAMN04515666_11273</name>
</gene>
<organism evidence="1 2">
    <name type="scientific">Bosea lupini</name>
    <dbReference type="NCBI Taxonomy" id="1036779"/>
    <lineage>
        <taxon>Bacteria</taxon>
        <taxon>Pseudomonadati</taxon>
        <taxon>Pseudomonadota</taxon>
        <taxon>Alphaproteobacteria</taxon>
        <taxon>Hyphomicrobiales</taxon>
        <taxon>Boseaceae</taxon>
        <taxon>Bosea</taxon>
    </lineage>
</organism>